<name>A0AAW1LUR1_POPJA</name>
<dbReference type="EMBL" id="JASPKY010000097">
    <property type="protein sequence ID" value="KAK9737621.1"/>
    <property type="molecule type" value="Genomic_DNA"/>
</dbReference>
<dbReference type="Proteomes" id="UP001458880">
    <property type="component" value="Unassembled WGS sequence"/>
</dbReference>
<comment type="caution">
    <text evidence="3">The sequence shown here is derived from an EMBL/GenBank/DDBJ whole genome shotgun (WGS) entry which is preliminary data.</text>
</comment>
<gene>
    <name evidence="3" type="ORF">QE152_g10531</name>
</gene>
<evidence type="ECO:0000313" key="4">
    <source>
        <dbReference type="Proteomes" id="UP001458880"/>
    </source>
</evidence>
<evidence type="ECO:0000313" key="3">
    <source>
        <dbReference type="EMBL" id="KAK9737621.1"/>
    </source>
</evidence>
<sequence>MAPKRCASETHHNRRQKKVKTLQEKIEILNMINKLQSIAAVARFYNLNESTIRSIKKKEADIRSAVAVANPVGAKTLHQLRDPYVSRTEHAAFLWMQNSYKKGIAADTSFTKEMGVLR</sequence>
<keyword evidence="4" id="KW-1185">Reference proteome</keyword>
<dbReference type="SUPFAM" id="SSF46689">
    <property type="entry name" value="Homeodomain-like"/>
    <property type="match status" value="1"/>
</dbReference>
<protein>
    <submittedName>
        <fullName evidence="3">CENP-B N-terminal DNA-binding domain</fullName>
    </submittedName>
</protein>
<dbReference type="Gene3D" id="1.10.10.10">
    <property type="entry name" value="Winged helix-like DNA-binding domain superfamily/Winged helix DNA-binding domain"/>
    <property type="match status" value="1"/>
</dbReference>
<dbReference type="InterPro" id="IPR036388">
    <property type="entry name" value="WH-like_DNA-bd_sf"/>
</dbReference>
<keyword evidence="3" id="KW-0238">DNA-binding</keyword>
<dbReference type="Pfam" id="PF04218">
    <property type="entry name" value="CENP-B_N"/>
    <property type="match status" value="1"/>
</dbReference>
<reference evidence="3 4" key="1">
    <citation type="journal article" date="2024" name="BMC Genomics">
        <title>De novo assembly and annotation of Popillia japonica's genome with initial clues to its potential as an invasive pest.</title>
        <authorList>
            <person name="Cucini C."/>
            <person name="Boschi S."/>
            <person name="Funari R."/>
            <person name="Cardaioli E."/>
            <person name="Iannotti N."/>
            <person name="Marturano G."/>
            <person name="Paoli F."/>
            <person name="Bruttini M."/>
            <person name="Carapelli A."/>
            <person name="Frati F."/>
            <person name="Nardi F."/>
        </authorList>
    </citation>
    <scope>NUCLEOTIDE SEQUENCE [LARGE SCALE GENOMIC DNA]</scope>
    <source>
        <strain evidence="3">DMR45628</strain>
    </source>
</reference>
<organism evidence="3 4">
    <name type="scientific">Popillia japonica</name>
    <name type="common">Japanese beetle</name>
    <dbReference type="NCBI Taxonomy" id="7064"/>
    <lineage>
        <taxon>Eukaryota</taxon>
        <taxon>Metazoa</taxon>
        <taxon>Ecdysozoa</taxon>
        <taxon>Arthropoda</taxon>
        <taxon>Hexapoda</taxon>
        <taxon>Insecta</taxon>
        <taxon>Pterygota</taxon>
        <taxon>Neoptera</taxon>
        <taxon>Endopterygota</taxon>
        <taxon>Coleoptera</taxon>
        <taxon>Polyphaga</taxon>
        <taxon>Scarabaeiformia</taxon>
        <taxon>Scarabaeidae</taxon>
        <taxon>Rutelinae</taxon>
        <taxon>Popillia</taxon>
    </lineage>
</organism>
<dbReference type="InterPro" id="IPR009057">
    <property type="entry name" value="Homeodomain-like_sf"/>
</dbReference>
<dbReference type="GO" id="GO:0003677">
    <property type="term" value="F:DNA binding"/>
    <property type="evidence" value="ECO:0007669"/>
    <property type="project" value="UniProtKB-KW"/>
</dbReference>
<feature type="domain" description="HTH psq-type" evidence="2">
    <location>
        <begin position="14"/>
        <end position="64"/>
    </location>
</feature>
<dbReference type="GO" id="GO:0005634">
    <property type="term" value="C:nucleus"/>
    <property type="evidence" value="ECO:0007669"/>
    <property type="project" value="UniProtKB-SubCell"/>
</dbReference>
<accession>A0AAW1LUR1</accession>
<comment type="subcellular location">
    <subcellularLocation>
        <location evidence="1">Nucleus</location>
    </subcellularLocation>
</comment>
<proteinExistence type="predicted"/>
<dbReference type="AlphaFoldDB" id="A0AAW1LUR1"/>
<evidence type="ECO:0000256" key="1">
    <source>
        <dbReference type="ARBA" id="ARBA00004123"/>
    </source>
</evidence>
<evidence type="ECO:0000259" key="2">
    <source>
        <dbReference type="Pfam" id="PF04218"/>
    </source>
</evidence>
<dbReference type="InterPro" id="IPR007889">
    <property type="entry name" value="HTH_Psq"/>
</dbReference>